<dbReference type="STRING" id="1802440.A2569_01570"/>
<protein>
    <recommendedName>
        <fullName evidence="3">Peptidoglycan binding-like domain-containing protein</fullName>
    </recommendedName>
</protein>
<gene>
    <name evidence="4" type="ORF">A2569_01570</name>
</gene>
<dbReference type="InterPro" id="IPR036366">
    <property type="entry name" value="PGBDSf"/>
</dbReference>
<dbReference type="Gene3D" id="1.10.101.10">
    <property type="entry name" value="PGBD-like superfamily/PGBD"/>
    <property type="match status" value="1"/>
</dbReference>
<reference evidence="4 5" key="1">
    <citation type="journal article" date="2016" name="Nat. Commun.">
        <title>Thousands of microbial genomes shed light on interconnected biogeochemical processes in an aquifer system.</title>
        <authorList>
            <person name="Anantharaman K."/>
            <person name="Brown C.T."/>
            <person name="Hug L.A."/>
            <person name="Sharon I."/>
            <person name="Castelle C.J."/>
            <person name="Probst A.J."/>
            <person name="Thomas B.C."/>
            <person name="Singh A."/>
            <person name="Wilkins M.J."/>
            <person name="Karaoz U."/>
            <person name="Brodie E.L."/>
            <person name="Williams K.H."/>
            <person name="Hubbard S.S."/>
            <person name="Banfield J.F."/>
        </authorList>
    </citation>
    <scope>NUCLEOTIDE SEQUENCE [LARGE SCALE GENOMIC DNA]</scope>
</reference>
<organism evidence="4 5">
    <name type="scientific">Candidatus Vogelbacteria bacterium RIFOXYD1_FULL_51_18</name>
    <dbReference type="NCBI Taxonomy" id="1802440"/>
    <lineage>
        <taxon>Bacteria</taxon>
        <taxon>Candidatus Vogeliibacteriota</taxon>
    </lineage>
</organism>
<evidence type="ECO:0000313" key="5">
    <source>
        <dbReference type="Proteomes" id="UP000177090"/>
    </source>
</evidence>
<dbReference type="AlphaFoldDB" id="A0A1G2QI17"/>
<evidence type="ECO:0000256" key="2">
    <source>
        <dbReference type="SAM" id="SignalP"/>
    </source>
</evidence>
<evidence type="ECO:0000313" key="4">
    <source>
        <dbReference type="EMBL" id="OHA60230.1"/>
    </source>
</evidence>
<dbReference type="Pfam" id="PF01471">
    <property type="entry name" value="PG_binding_1"/>
    <property type="match status" value="1"/>
</dbReference>
<comment type="caution">
    <text evidence="4">The sequence shown here is derived from an EMBL/GenBank/DDBJ whole genome shotgun (WGS) entry which is preliminary data.</text>
</comment>
<feature type="domain" description="Peptidoglycan binding-like" evidence="3">
    <location>
        <begin position="80"/>
        <end position="137"/>
    </location>
</feature>
<feature type="chain" id="PRO_5009584120" description="Peptidoglycan binding-like domain-containing protein" evidence="2">
    <location>
        <begin position="24"/>
        <end position="715"/>
    </location>
</feature>
<sequence>MKKIALFTVAVLALGAVVVPVSASALTAQEIIDALTADPTLFAALQAALGGGVTTGGAASGTSLAAVQAINTDLTIGSKGADVTTLQTWLVEEGYLVMPVGVPMGYFGTLTQKALAQFQAENAITPAAGYFGPKTRGVIATLVSVPIVPSTGLPEGCASTSGFSATTGQPCTSTTLPAGCTSTAGFSPTTGQSCGGAATVPTGITTPGVEGTLAATQSSSGINSTVYEGDTMKPILGVQLEAKNSDIMVQRVKIDLGTTTKIYNKIYSKLYVTEGSDTLAEVDLNSSTVIKDSGRYYITIAGFNLLVPKGSKKVLVIKADVRGSIDTNDRGAGDSTLSWGIRLATDAVRGIDGAGVNQYAGTTAIGKSITVSAELAETATLDLSINSASPLATDIVAADGAASDELDRATLLVFDLRAKKDNVTVTDVVTQVTKGLTGTATASTTAYLYEGSGDTATEIDNATVGSNGVATFADIDKVIAKDTTKTYSIRVDIRNAGAASSSLSATTSSSGVTAENSQGSSVTVSGSASGNTQYVRKIGPIFTLVSKTITTDGVPQVSASANQSTSTLQAKFVVRMTAVGGDIMFGTAASGTALFANNAAAAANGTHSFVLYFNSTASSSLTNGLSATTTDYAVSSGGGLVDNGTNTFTLNDGSSVDIEVTHSFQGRLGNPPPTPLASGQYSVGLEYINWVNAGIKASNSMAGKTEWRTSSKSFP</sequence>
<dbReference type="EMBL" id="MHTL01000017">
    <property type="protein sequence ID" value="OHA60230.1"/>
    <property type="molecule type" value="Genomic_DNA"/>
</dbReference>
<accession>A0A1G2QI17</accession>
<keyword evidence="2" id="KW-0732">Signal</keyword>
<evidence type="ECO:0000259" key="3">
    <source>
        <dbReference type="Pfam" id="PF01471"/>
    </source>
</evidence>
<dbReference type="InterPro" id="IPR036365">
    <property type="entry name" value="PGBD-like_sf"/>
</dbReference>
<feature type="signal peptide" evidence="2">
    <location>
        <begin position="1"/>
        <end position="23"/>
    </location>
</feature>
<evidence type="ECO:0000256" key="1">
    <source>
        <dbReference type="SAM" id="MobiDB-lite"/>
    </source>
</evidence>
<name>A0A1G2QI17_9BACT</name>
<dbReference type="InterPro" id="IPR002477">
    <property type="entry name" value="Peptidoglycan-bd-like"/>
</dbReference>
<dbReference type="SUPFAM" id="SSF47090">
    <property type="entry name" value="PGBD-like"/>
    <property type="match status" value="1"/>
</dbReference>
<proteinExistence type="predicted"/>
<dbReference type="Proteomes" id="UP000177090">
    <property type="component" value="Unassembled WGS sequence"/>
</dbReference>
<feature type="region of interest" description="Disordered" evidence="1">
    <location>
        <begin position="504"/>
        <end position="528"/>
    </location>
</feature>